<dbReference type="HAMAP" id="MF_00027">
    <property type="entry name" value="CobB_CbiA"/>
    <property type="match status" value="1"/>
</dbReference>
<dbReference type="InterPro" id="IPR002586">
    <property type="entry name" value="CobQ/CobB/MinD/ParA_Nub-bd_dom"/>
</dbReference>
<dbReference type="EC" id="6.3.5.11" evidence="8"/>
<name>A0A7K4HRQ2_9EURY</name>
<keyword evidence="8" id="KW-0484">Methanogenesis</keyword>
<evidence type="ECO:0000256" key="3">
    <source>
        <dbReference type="ARBA" id="ARBA00022598"/>
    </source>
</evidence>
<comment type="function">
    <text evidence="8">Catalyzes the ATP-dependent amidation of the two carboxylate groups at positions a and c of cobyrinate, using either L-glutamine or ammonia as the nitrogen source. Involved in the biosynthesis of the unique nickel-containing tetrapyrrole coenzyme F430, the prosthetic group of methyl-coenzyme M reductase (MCR), which plays a key role in methanogenesis and anaerobic methane oxidation. Catalyzes the ATP-dependent amidation of the two carboxylate groups at positions a and c of Ni-sirohydrochlorin, using L-glutamine or ammonia as the nitrogen source.</text>
</comment>
<dbReference type="InterPro" id="IPR004484">
    <property type="entry name" value="CbiA/CobB_synth"/>
</dbReference>
<comment type="miscellaneous">
    <text evidence="8">The a and c carboxylates of cobyrinate and Ni-sirohydrochlorin are activated for nucleophilic attack via formation of a phosphorylated intermediate by ATP. CbiA catalyzes first the amidation of the c-carboxylate, and then that of the a-carboxylate.</text>
</comment>
<accession>A0A7K4HRQ2</accession>
<gene>
    <name evidence="8" type="primary">cbiA</name>
    <name evidence="8" type="synonym">cfbB</name>
    <name evidence="11" type="ORF">HWN36_11525</name>
</gene>
<dbReference type="PANTHER" id="PTHR43873">
    <property type="entry name" value="COBYRINATE A,C-DIAMIDE SYNTHASE"/>
    <property type="match status" value="1"/>
</dbReference>
<evidence type="ECO:0000256" key="6">
    <source>
        <dbReference type="ARBA" id="ARBA00022842"/>
    </source>
</evidence>
<dbReference type="CDD" id="cd05388">
    <property type="entry name" value="CobB_N"/>
    <property type="match status" value="1"/>
</dbReference>
<dbReference type="PROSITE" id="PS51274">
    <property type="entry name" value="GATASE_COBBQ"/>
    <property type="match status" value="1"/>
</dbReference>
<dbReference type="OrthoDB" id="8896at2157"/>
<dbReference type="PANTHER" id="PTHR43873:SF1">
    <property type="entry name" value="COBYRINATE A,C-DIAMIDE SYNTHASE"/>
    <property type="match status" value="1"/>
</dbReference>
<dbReference type="SUPFAM" id="SSF52540">
    <property type="entry name" value="P-loop containing nucleoside triphosphate hydrolases"/>
    <property type="match status" value="1"/>
</dbReference>
<keyword evidence="12" id="KW-1185">Reference proteome</keyword>
<evidence type="ECO:0000256" key="2">
    <source>
        <dbReference type="ARBA" id="ARBA00022573"/>
    </source>
</evidence>
<evidence type="ECO:0000256" key="4">
    <source>
        <dbReference type="ARBA" id="ARBA00022741"/>
    </source>
</evidence>
<dbReference type="NCBIfam" id="TIGR00379">
    <property type="entry name" value="cobB"/>
    <property type="match status" value="1"/>
</dbReference>
<keyword evidence="2 8" id="KW-0169">Cobalamin biosynthesis</keyword>
<dbReference type="GO" id="GO:0015948">
    <property type="term" value="P:methanogenesis"/>
    <property type="evidence" value="ECO:0007669"/>
    <property type="project" value="UniProtKB-KW"/>
</dbReference>
<evidence type="ECO:0000256" key="8">
    <source>
        <dbReference type="HAMAP-Rule" id="MF_00027"/>
    </source>
</evidence>
<dbReference type="RefSeq" id="WP_176789518.1">
    <property type="nucleotide sequence ID" value="NZ_JABXWR010000001.1"/>
</dbReference>
<keyword evidence="3 8" id="KW-0436">Ligase</keyword>
<keyword evidence="4 8" id="KW-0547">Nucleotide-binding</keyword>
<keyword evidence="7 8" id="KW-0315">Glutamine amidotransferase</keyword>
<dbReference type="GO" id="GO:0009236">
    <property type="term" value="P:cobalamin biosynthetic process"/>
    <property type="evidence" value="ECO:0007669"/>
    <property type="project" value="UniProtKB-UniRule"/>
</dbReference>
<dbReference type="Pfam" id="PF01656">
    <property type="entry name" value="CbiA"/>
    <property type="match status" value="1"/>
</dbReference>
<evidence type="ECO:0000259" key="10">
    <source>
        <dbReference type="Pfam" id="PF07685"/>
    </source>
</evidence>
<dbReference type="InterPro" id="IPR027417">
    <property type="entry name" value="P-loop_NTPase"/>
</dbReference>
<evidence type="ECO:0000259" key="9">
    <source>
        <dbReference type="Pfam" id="PF01656"/>
    </source>
</evidence>
<dbReference type="Proteomes" id="UP000570823">
    <property type="component" value="Unassembled WGS sequence"/>
</dbReference>
<dbReference type="GO" id="GO:0005524">
    <property type="term" value="F:ATP binding"/>
    <property type="evidence" value="ECO:0007669"/>
    <property type="project" value="UniProtKB-UniRule"/>
</dbReference>
<dbReference type="SUPFAM" id="SSF52317">
    <property type="entry name" value="Class I glutamine amidotransferase-like"/>
    <property type="match status" value="1"/>
</dbReference>
<evidence type="ECO:0000313" key="11">
    <source>
        <dbReference type="EMBL" id="NVO67919.1"/>
    </source>
</evidence>
<keyword evidence="5 8" id="KW-0067">ATP-binding</keyword>
<comment type="domain">
    <text evidence="8">Comprises of two domains. The C-terminal domain contains the binding site for glutamine and catalyzes the hydrolysis of this substrate to glutamate and ammonia. The N-terminal domain is anticipated to bind ATP, and cobyrinate or Ni-sirohydrochlorin, and catalyzes the ultimate synthesis of the diamide product. The ammonia produced via the glutaminase domain is probably translocated to the adjacent domain via a molecular tunnel, where it reacts with an activated intermediate.</text>
</comment>
<dbReference type="GO" id="GO:0042242">
    <property type="term" value="F:cobyrinic acid a,c-diamide synthase activity"/>
    <property type="evidence" value="ECO:0007669"/>
    <property type="project" value="UniProtKB-UniRule"/>
</dbReference>
<dbReference type="EC" id="6.3.5.12" evidence="8"/>
<comment type="caution">
    <text evidence="11">The sequence shown here is derived from an EMBL/GenBank/DDBJ whole genome shotgun (WGS) entry which is preliminary data.</text>
</comment>
<comment type="catalytic activity">
    <reaction evidence="8">
        <text>Ni-sirohydrochlorin + 2 L-glutamine + 2 ATP + 2 H2O = Ni-sirohydrochlorin a,c-diamide + 2 L-glutamate + 2 ADP + 2 phosphate + 2 H(+)</text>
        <dbReference type="Rhea" id="RHEA:52896"/>
        <dbReference type="ChEBI" id="CHEBI:15377"/>
        <dbReference type="ChEBI" id="CHEBI:15378"/>
        <dbReference type="ChEBI" id="CHEBI:29985"/>
        <dbReference type="ChEBI" id="CHEBI:30616"/>
        <dbReference type="ChEBI" id="CHEBI:43474"/>
        <dbReference type="ChEBI" id="CHEBI:58359"/>
        <dbReference type="ChEBI" id="CHEBI:136841"/>
        <dbReference type="ChEBI" id="CHEBI:136887"/>
        <dbReference type="ChEBI" id="CHEBI:456216"/>
        <dbReference type="EC" id="6.3.5.12"/>
    </reaction>
</comment>
<dbReference type="InterPro" id="IPR011698">
    <property type="entry name" value="GATase_3"/>
</dbReference>
<comment type="cofactor">
    <cofactor evidence="1 8">
        <name>Mg(2+)</name>
        <dbReference type="ChEBI" id="CHEBI:18420"/>
    </cofactor>
</comment>
<dbReference type="AlphaFoldDB" id="A0A7K4HRQ2"/>
<sequence>MIPAIVIAGTHSGCGKTTIASGVMAALRARGLVVQPFKVGPDFIDPSHHTAICGRPSRNLDPYMMGTDGVVRTFISASAGADIAVVEGVMGMYDGLEGEETGSTAHVAKILDAPVVLVADIKGMSRSAHALVGGYTAFDPAVRFAGVIFNRVGSPRHRQMIEKYLSIPALGWVPTERDKSVGSRHLGLAMAGEASMAAFGEVCAEHCDLDALIGSASSSPSAALAPVRQEQQPSVRLGVALDTAFCFYYQDNLDLLGRAGAEIVPFSPLTDALPDVDGLYLGGGYPELHAGALSHSPCTREIRAAAADGLPVYAECGGLLYLCEHLSCEDGDYRMAGVLPGEAGMHGRFQALGYVDARSTGASPLLPTGLSFRGHEFHYSSVETAADARFALNLGRGKGIVDGKDGLSEHATLGGYSHAYLTGDFADAFVAAMGRYRRGR</sequence>
<dbReference type="EMBL" id="JABXWR010000001">
    <property type="protein sequence ID" value="NVO67919.1"/>
    <property type="molecule type" value="Genomic_DNA"/>
</dbReference>
<feature type="active site" description="Nucleophile" evidence="8">
    <location>
        <position position="316"/>
    </location>
</feature>
<dbReference type="UniPathway" id="UPA00148">
    <property type="reaction ID" value="UER00231"/>
</dbReference>
<feature type="site" description="Increases nucleophilicity of active site Cys" evidence="8">
    <location>
        <position position="418"/>
    </location>
</feature>
<evidence type="ECO:0000313" key="12">
    <source>
        <dbReference type="Proteomes" id="UP000570823"/>
    </source>
</evidence>
<protein>
    <recommendedName>
        <fullName evidence="8">Cobyrinate a,c-diamide synthase</fullName>
        <ecNumber evidence="8">6.3.5.11</ecNumber>
    </recommendedName>
    <alternativeName>
        <fullName evidence="8">Cobyrinic acid a,c-diamide synthetase</fullName>
    </alternativeName>
    <alternativeName>
        <fullName evidence="8">Ni-sirohydrochlorin a,c-diamide synthase</fullName>
        <ecNumber evidence="8">6.3.5.12</ecNumber>
    </alternativeName>
    <alternativeName>
        <fullName evidence="8">Ni-sirohydrochlorin a,c-diamide synthetase</fullName>
    </alternativeName>
</protein>
<dbReference type="InterPro" id="IPR029062">
    <property type="entry name" value="Class_I_gatase-like"/>
</dbReference>
<evidence type="ECO:0000256" key="7">
    <source>
        <dbReference type="ARBA" id="ARBA00022962"/>
    </source>
</evidence>
<proteinExistence type="inferred from homology"/>
<feature type="domain" description="CobQ/CobB/MinD/ParA nucleotide binding" evidence="9">
    <location>
        <begin position="5"/>
        <end position="175"/>
    </location>
</feature>
<evidence type="ECO:0000256" key="1">
    <source>
        <dbReference type="ARBA" id="ARBA00001946"/>
    </source>
</evidence>
<reference evidence="11 12" key="1">
    <citation type="submission" date="2020-06" db="EMBL/GenBank/DDBJ databases">
        <title>Methanofollis fontis sp. nov., a methanogen isolated from marine sediments near a cold seep at Four-Way Closure Ridge offshore southwestern Taiwan.</title>
        <authorList>
            <person name="Chen S.-C."/>
            <person name="Teng N.-H."/>
            <person name="Lin Y.-S."/>
            <person name="Lai M.-C."/>
            <person name="Chen H.-H."/>
            <person name="Wang C.-C."/>
        </authorList>
    </citation>
    <scope>NUCLEOTIDE SEQUENCE [LARGE SCALE GENOMIC DNA]</scope>
    <source>
        <strain evidence="11 12">DSM 2702</strain>
    </source>
</reference>
<organism evidence="11 12">
    <name type="scientific">Methanofollis tationis</name>
    <dbReference type="NCBI Taxonomy" id="81417"/>
    <lineage>
        <taxon>Archaea</taxon>
        <taxon>Methanobacteriati</taxon>
        <taxon>Methanobacteriota</taxon>
        <taxon>Stenosarchaea group</taxon>
        <taxon>Methanomicrobia</taxon>
        <taxon>Methanomicrobiales</taxon>
        <taxon>Methanomicrobiaceae</taxon>
        <taxon>Methanofollis</taxon>
    </lineage>
</organism>
<feature type="domain" description="CobB/CobQ-like glutamine amidotransferase" evidence="10">
    <location>
        <begin position="237"/>
        <end position="422"/>
    </location>
</feature>
<dbReference type="Pfam" id="PF07685">
    <property type="entry name" value="GATase_3"/>
    <property type="match status" value="1"/>
</dbReference>
<comment type="similarity">
    <text evidence="8">Belongs to the CobB/CbiA family.</text>
</comment>
<evidence type="ECO:0000256" key="5">
    <source>
        <dbReference type="ARBA" id="ARBA00022840"/>
    </source>
</evidence>
<comment type="catalytic activity">
    <reaction evidence="8">
        <text>cob(II)yrinate + 2 L-glutamine + 2 ATP + 2 H2O = cob(II)yrinate a,c diamide + 2 L-glutamate + 2 ADP + 2 phosphate + 2 H(+)</text>
        <dbReference type="Rhea" id="RHEA:26289"/>
        <dbReference type="ChEBI" id="CHEBI:15377"/>
        <dbReference type="ChEBI" id="CHEBI:15378"/>
        <dbReference type="ChEBI" id="CHEBI:29985"/>
        <dbReference type="ChEBI" id="CHEBI:30616"/>
        <dbReference type="ChEBI" id="CHEBI:43474"/>
        <dbReference type="ChEBI" id="CHEBI:58359"/>
        <dbReference type="ChEBI" id="CHEBI:58537"/>
        <dbReference type="ChEBI" id="CHEBI:58894"/>
        <dbReference type="ChEBI" id="CHEBI:456216"/>
        <dbReference type="EC" id="6.3.5.11"/>
    </reaction>
</comment>
<keyword evidence="6 8" id="KW-0460">Magnesium</keyword>
<dbReference type="Gene3D" id="3.40.50.300">
    <property type="entry name" value="P-loop containing nucleotide triphosphate hydrolases"/>
    <property type="match status" value="2"/>
</dbReference>
<comment type="pathway">
    <text evidence="8">Cofactor biosynthesis; adenosylcobalamin biosynthesis; cob(II)yrinate a,c-diamide from sirohydrochlorin (anaerobic route): step 10/10.</text>
</comment>
<dbReference type="CDD" id="cd03130">
    <property type="entry name" value="GATase1_CobB"/>
    <property type="match status" value="1"/>
</dbReference>
<dbReference type="NCBIfam" id="NF002204">
    <property type="entry name" value="PRK01077.1"/>
    <property type="match status" value="1"/>
</dbReference>
<dbReference type="Gene3D" id="3.40.50.880">
    <property type="match status" value="1"/>
</dbReference>